<protein>
    <submittedName>
        <fullName evidence="1">Ig-like domain-containing protein</fullName>
    </submittedName>
</protein>
<reference evidence="1" key="1">
    <citation type="submission" date="2017-02" db="UniProtKB">
        <authorList>
            <consortium name="WormBaseParasite"/>
        </authorList>
    </citation>
    <scope>IDENTIFICATION</scope>
</reference>
<accession>A0A0R3WH06</accession>
<proteinExistence type="predicted"/>
<dbReference type="AlphaFoldDB" id="A0A0R3WH06"/>
<name>A0A0R3WH06_TAEAS</name>
<organism evidence="1">
    <name type="scientific">Taenia asiatica</name>
    <name type="common">Asian tapeworm</name>
    <dbReference type="NCBI Taxonomy" id="60517"/>
    <lineage>
        <taxon>Eukaryota</taxon>
        <taxon>Metazoa</taxon>
        <taxon>Spiralia</taxon>
        <taxon>Lophotrochozoa</taxon>
        <taxon>Platyhelminthes</taxon>
        <taxon>Cestoda</taxon>
        <taxon>Eucestoda</taxon>
        <taxon>Cyclophyllidea</taxon>
        <taxon>Taeniidae</taxon>
        <taxon>Taenia</taxon>
    </lineage>
</organism>
<sequence length="52" mass="5929">LARVVWRRKGEGSTGVWCSEERDGWRRTNGGRQIEREEVDGIGRAALRCVTL</sequence>
<dbReference type="WBParaSite" id="TASK_0001014901-mRNA-1">
    <property type="protein sequence ID" value="TASK_0001014901-mRNA-1"/>
    <property type="gene ID" value="TASK_0001014901"/>
</dbReference>
<evidence type="ECO:0000313" key="1">
    <source>
        <dbReference type="WBParaSite" id="TASK_0001014901-mRNA-1"/>
    </source>
</evidence>